<reference evidence="2" key="1">
    <citation type="submission" date="2016-03" db="EMBL/GenBank/DDBJ databases">
        <authorList>
            <person name="Guldener U."/>
        </authorList>
    </citation>
    <scope>NUCLEOTIDE SEQUENCE [LARGE SCALE GENOMIC DNA]</scope>
    <source>
        <strain evidence="2">04CH-RAC-A.6.1</strain>
    </source>
</reference>
<gene>
    <name evidence="1" type="ORF">RAG0_03841</name>
</gene>
<organism evidence="1 2">
    <name type="scientific">Rhynchosporium agropyri</name>
    <dbReference type="NCBI Taxonomy" id="914238"/>
    <lineage>
        <taxon>Eukaryota</taxon>
        <taxon>Fungi</taxon>
        <taxon>Dikarya</taxon>
        <taxon>Ascomycota</taxon>
        <taxon>Pezizomycotina</taxon>
        <taxon>Leotiomycetes</taxon>
        <taxon>Helotiales</taxon>
        <taxon>Ploettnerulaceae</taxon>
        <taxon>Rhynchosporium</taxon>
    </lineage>
</organism>
<sequence>MASNPQIMVNLGCFALEFEPSASPAAPSQDTDILFVDEVVLTVSAAFA</sequence>
<dbReference type="EMBL" id="FJUX01000016">
    <property type="protein sequence ID" value="CZS93662.1"/>
    <property type="molecule type" value="Genomic_DNA"/>
</dbReference>
<protein>
    <submittedName>
        <fullName evidence="1">Uncharacterized protein</fullName>
    </submittedName>
</protein>
<dbReference type="AlphaFoldDB" id="A0A1E1K6M0"/>
<evidence type="ECO:0000313" key="2">
    <source>
        <dbReference type="Proteomes" id="UP000178912"/>
    </source>
</evidence>
<accession>A0A1E1K6M0</accession>
<dbReference type="Proteomes" id="UP000178912">
    <property type="component" value="Unassembled WGS sequence"/>
</dbReference>
<keyword evidence="2" id="KW-1185">Reference proteome</keyword>
<evidence type="ECO:0000313" key="1">
    <source>
        <dbReference type="EMBL" id="CZS93662.1"/>
    </source>
</evidence>
<name>A0A1E1K6M0_9HELO</name>
<proteinExistence type="predicted"/>